<dbReference type="Proteomes" id="UP000000305">
    <property type="component" value="Unassembled WGS sequence"/>
</dbReference>
<name>E9I2T2_DAPPU</name>
<evidence type="ECO:0000313" key="1">
    <source>
        <dbReference type="EMBL" id="EFX61698.1"/>
    </source>
</evidence>
<dbReference type="Gene3D" id="3.10.10.10">
    <property type="entry name" value="HIV Type 1 Reverse Transcriptase, subunit A, domain 1"/>
    <property type="match status" value="1"/>
</dbReference>
<reference evidence="1 2" key="1">
    <citation type="journal article" date="2011" name="Science">
        <title>The ecoresponsive genome of Daphnia pulex.</title>
        <authorList>
            <person name="Colbourne J.K."/>
            <person name="Pfrender M.E."/>
            <person name="Gilbert D."/>
            <person name="Thomas W.K."/>
            <person name="Tucker A."/>
            <person name="Oakley T.H."/>
            <person name="Tokishita S."/>
            <person name="Aerts A."/>
            <person name="Arnold G.J."/>
            <person name="Basu M.K."/>
            <person name="Bauer D.J."/>
            <person name="Caceres C.E."/>
            <person name="Carmel L."/>
            <person name="Casola C."/>
            <person name="Choi J.H."/>
            <person name="Detter J.C."/>
            <person name="Dong Q."/>
            <person name="Dusheyko S."/>
            <person name="Eads B.D."/>
            <person name="Frohlich T."/>
            <person name="Geiler-Samerotte K.A."/>
            <person name="Gerlach D."/>
            <person name="Hatcher P."/>
            <person name="Jogdeo S."/>
            <person name="Krijgsveld J."/>
            <person name="Kriventseva E.V."/>
            <person name="Kultz D."/>
            <person name="Laforsch C."/>
            <person name="Lindquist E."/>
            <person name="Lopez J."/>
            <person name="Manak J.R."/>
            <person name="Muller J."/>
            <person name="Pangilinan J."/>
            <person name="Patwardhan R.P."/>
            <person name="Pitluck S."/>
            <person name="Pritham E.J."/>
            <person name="Rechtsteiner A."/>
            <person name="Rho M."/>
            <person name="Rogozin I.B."/>
            <person name="Sakarya O."/>
            <person name="Salamov A."/>
            <person name="Schaack S."/>
            <person name="Shapiro H."/>
            <person name="Shiga Y."/>
            <person name="Skalitzky C."/>
            <person name="Smith Z."/>
            <person name="Souvorov A."/>
            <person name="Sung W."/>
            <person name="Tang Z."/>
            <person name="Tsuchiya D."/>
            <person name="Tu H."/>
            <person name="Vos H."/>
            <person name="Wang M."/>
            <person name="Wolf Y.I."/>
            <person name="Yamagata H."/>
            <person name="Yamada T."/>
            <person name="Ye Y."/>
            <person name="Shaw J.R."/>
            <person name="Andrews J."/>
            <person name="Crease T.J."/>
            <person name="Tang H."/>
            <person name="Lucas S.M."/>
            <person name="Robertson H.M."/>
            <person name="Bork P."/>
            <person name="Koonin E.V."/>
            <person name="Zdobnov E.M."/>
            <person name="Grigoriev I.V."/>
            <person name="Lynch M."/>
            <person name="Boore J.L."/>
        </authorList>
    </citation>
    <scope>NUCLEOTIDE SEQUENCE [LARGE SCALE GENOMIC DNA]</scope>
</reference>
<feature type="non-terminal residue" evidence="1">
    <location>
        <position position="1"/>
    </location>
</feature>
<dbReference type="InParanoid" id="E9I2T2"/>
<keyword evidence="2" id="KW-1185">Reference proteome</keyword>
<dbReference type="HOGENOM" id="CLU_2190487_0_0_1"/>
<dbReference type="AlphaFoldDB" id="E9I2T2"/>
<protein>
    <submittedName>
        <fullName evidence="1">Uncharacterized protein</fullName>
    </submittedName>
</protein>
<sequence>MRIGTHQDGKTIKLNRITKKSFPLYRIVDQPHLDFEIGHLKEKPLTLLDLGKTTAIKHHIVTNEATIVLPSYKTPFAHRPLLKKKILEMEAGKIIERSTSAFRSPLLIV</sequence>
<evidence type="ECO:0000313" key="2">
    <source>
        <dbReference type="Proteomes" id="UP000000305"/>
    </source>
</evidence>
<dbReference type="EMBL" id="GL734229">
    <property type="protein sequence ID" value="EFX61698.1"/>
    <property type="molecule type" value="Genomic_DNA"/>
</dbReference>
<dbReference type="KEGG" id="dpx:DAPPUDRAFT_338418"/>
<accession>E9I2T2</accession>
<proteinExistence type="predicted"/>
<organism evidence="1 2">
    <name type="scientific">Daphnia pulex</name>
    <name type="common">Water flea</name>
    <dbReference type="NCBI Taxonomy" id="6669"/>
    <lineage>
        <taxon>Eukaryota</taxon>
        <taxon>Metazoa</taxon>
        <taxon>Ecdysozoa</taxon>
        <taxon>Arthropoda</taxon>
        <taxon>Crustacea</taxon>
        <taxon>Branchiopoda</taxon>
        <taxon>Diplostraca</taxon>
        <taxon>Cladocera</taxon>
        <taxon>Anomopoda</taxon>
        <taxon>Daphniidae</taxon>
        <taxon>Daphnia</taxon>
    </lineage>
</organism>
<gene>
    <name evidence="1" type="ORF">DAPPUDRAFT_338418</name>
</gene>
<dbReference type="OrthoDB" id="425619at2759"/>